<evidence type="ECO:0000256" key="1">
    <source>
        <dbReference type="SAM" id="Phobius"/>
    </source>
</evidence>
<keyword evidence="1" id="KW-0472">Membrane</keyword>
<dbReference type="STRING" id="201973.SAMN04488025_12938"/>
<dbReference type="AlphaFoldDB" id="A0A1I2RIT8"/>
<keyword evidence="3" id="KW-1185">Reference proteome</keyword>
<protein>
    <submittedName>
        <fullName evidence="2">Uncharacterized protein</fullName>
    </submittedName>
</protein>
<sequence length="47" mass="5526">MENWSTFFFLAGLFLECLGIWLFLRKKDAFFEPIILGFLCFLVGFLA</sequence>
<reference evidence="2 3" key="1">
    <citation type="submission" date="2016-10" db="EMBL/GenBank/DDBJ databases">
        <authorList>
            <person name="de Groot N.N."/>
        </authorList>
    </citation>
    <scope>NUCLEOTIDE SEQUENCE [LARGE SCALE GENOMIC DNA]</scope>
    <source>
        <strain evidence="2 3">DSM 44945</strain>
    </source>
</reference>
<keyword evidence="1" id="KW-0812">Transmembrane</keyword>
<evidence type="ECO:0000313" key="2">
    <source>
        <dbReference type="EMBL" id="SFG37686.1"/>
    </source>
</evidence>
<gene>
    <name evidence="2" type="ORF">SAMN04488025_12938</name>
</gene>
<name>A0A1I2RIT8_9BACL</name>
<evidence type="ECO:0000313" key="3">
    <source>
        <dbReference type="Proteomes" id="UP000198661"/>
    </source>
</evidence>
<feature type="transmembrane region" description="Helical" evidence="1">
    <location>
        <begin position="6"/>
        <end position="24"/>
    </location>
</feature>
<keyword evidence="1" id="KW-1133">Transmembrane helix</keyword>
<dbReference type="EMBL" id="FOOK01000029">
    <property type="protein sequence ID" value="SFG37686.1"/>
    <property type="molecule type" value="Genomic_DNA"/>
</dbReference>
<feature type="transmembrane region" description="Helical" evidence="1">
    <location>
        <begin position="29"/>
        <end position="46"/>
    </location>
</feature>
<proteinExistence type="predicted"/>
<organism evidence="2 3">
    <name type="scientific">Planifilum fulgidum</name>
    <dbReference type="NCBI Taxonomy" id="201973"/>
    <lineage>
        <taxon>Bacteria</taxon>
        <taxon>Bacillati</taxon>
        <taxon>Bacillota</taxon>
        <taxon>Bacilli</taxon>
        <taxon>Bacillales</taxon>
        <taxon>Thermoactinomycetaceae</taxon>
        <taxon>Planifilum</taxon>
    </lineage>
</organism>
<accession>A0A1I2RIT8</accession>
<dbReference type="Proteomes" id="UP000198661">
    <property type="component" value="Unassembled WGS sequence"/>
</dbReference>